<evidence type="ECO:0000313" key="2">
    <source>
        <dbReference type="EMBL" id="NEY47925.1"/>
    </source>
</evidence>
<organism evidence="2">
    <name type="scientific">Escherichia coli</name>
    <dbReference type="NCBI Taxonomy" id="562"/>
    <lineage>
        <taxon>Bacteria</taxon>
        <taxon>Pseudomonadati</taxon>
        <taxon>Pseudomonadota</taxon>
        <taxon>Gammaproteobacteria</taxon>
        <taxon>Enterobacterales</taxon>
        <taxon>Enterobacteriaceae</taxon>
        <taxon>Escherichia</taxon>
    </lineage>
</organism>
<dbReference type="InterPro" id="IPR027417">
    <property type="entry name" value="P-loop_NTPase"/>
</dbReference>
<accession>A0A6G4BWV0</accession>
<dbReference type="InterPro" id="IPR011646">
    <property type="entry name" value="KAP_P-loop"/>
</dbReference>
<dbReference type="EMBL" id="JAAIWG010000012">
    <property type="protein sequence ID" value="NEY47925.1"/>
    <property type="molecule type" value="Genomic_DNA"/>
</dbReference>
<name>A0A6G4BWV0_ECOLX</name>
<proteinExistence type="predicted"/>
<dbReference type="Pfam" id="PF07693">
    <property type="entry name" value="KAP_NTPase"/>
    <property type="match status" value="1"/>
</dbReference>
<dbReference type="SUPFAM" id="SSF52540">
    <property type="entry name" value="P-loop containing nucleoside triphosphate hydrolases"/>
    <property type="match status" value="1"/>
</dbReference>
<protein>
    <submittedName>
        <fullName evidence="2">AAA family ATPase</fullName>
    </submittedName>
</protein>
<sequence length="719" mass="80458">MGGSVSNYFNDSPIERREEDLYGVTSFSEALAKSILNIKDPIGTTIALNGAWGSGKSSTVNLIRAELSEAKDSHLIVTEFKCWWYRGEEALALAFLQQLNSVLGEQFGDKTRKLVRKLGRGILQAGPVIGPAIALTPVGWLSGLVGGLFDVAKRLFPDEEPLETVFRELSKVLEAENRRFLVIIDDMDRLSSEEALAIFRLIKSVGRLPNVMYLVVFDRQLADKAINEKYPSEGPHFLEKIIQAGFELPMPVSTDLNNAVLASIDEICGTPSEDQLVRFMNVFYDVVAPYITSPRHVSRFQNAISVTWPAIAGEVNLADFVALEILRLYEPTLFSAIKGNKSLVCGTKTENNNNNDDRFSIFLNGIEEGRQDVAKTALQRLFPRLESIGYGGEWISEWSSERRVCVEAHFDTYFRLNLSDEVLSGKAIDELVEKAGDSDYIKKVFMDAANARRRTGQSMVPVYFDELTTHGKRVDKDKVRPLLSALFEIHDAIDLKIDADSGFMAMANTTLRYHWLIRKLTRNKFSIEERTDMYLKATEAASLGWLINFVSSARGDYQVREDRQPTAEEDCLVSENVLPELTKRALNAIRTSSADGSLLVHKDLLYILYRWIDFMGGDPTEARAWTDSLLDDRKALLILVKVMTGASWSMGMGGFGSLGDRVSKRTVRAQISDDSPVIDARKFRAAIEKIANDKNSSDDEIASIQTLLSAWDHRARGED</sequence>
<gene>
    <name evidence="2" type="ORF">G4V04_06065</name>
</gene>
<reference evidence="2" key="1">
    <citation type="journal article" date="2006" name="Food Microbiol.">
        <title>Occurrence of non-O157 shiga toxin-producing Escherichia coli in ready-to-eat food from supermarkets in Argentina.</title>
        <authorList>
            <person name="Balague C."/>
            <person name="Khan A.A."/>
            <person name="Fernandez L."/>
            <person name="Redolfi A.L."/>
            <person name="Aquili V."/>
            <person name="Voltattorni P."/>
            <person name="Hofer C."/>
            <person name="Ebner G."/>
            <person name="Duenas S."/>
            <person name="Cerniglia C.E."/>
        </authorList>
    </citation>
    <scope>NUCLEOTIDE SEQUENCE</scope>
    <source>
        <strain evidence="2">EC204</strain>
    </source>
</reference>
<reference evidence="2" key="2">
    <citation type="submission" date="2020-02" db="EMBL/GenBank/DDBJ databases">
        <authorList>
            <person name="Alotaibi K."/>
            <person name="Khan A."/>
        </authorList>
    </citation>
    <scope>NUCLEOTIDE SEQUENCE</scope>
    <source>
        <strain evidence="2">EC204</strain>
    </source>
</reference>
<dbReference type="Gene3D" id="3.40.50.300">
    <property type="entry name" value="P-loop containing nucleotide triphosphate hydrolases"/>
    <property type="match status" value="1"/>
</dbReference>
<comment type="caution">
    <text evidence="2">The sequence shown here is derived from an EMBL/GenBank/DDBJ whole genome shotgun (WGS) entry which is preliminary data.</text>
</comment>
<dbReference type="AlphaFoldDB" id="A0A6G4BWV0"/>
<feature type="domain" description="KAP NTPase" evidence="1">
    <location>
        <begin position="26"/>
        <end position="307"/>
    </location>
</feature>
<evidence type="ECO:0000259" key="1">
    <source>
        <dbReference type="Pfam" id="PF07693"/>
    </source>
</evidence>